<dbReference type="Proteomes" id="UP000308600">
    <property type="component" value="Unassembled WGS sequence"/>
</dbReference>
<reference evidence="1 2" key="1">
    <citation type="journal article" date="2019" name="Nat. Ecol. Evol.">
        <title>Megaphylogeny resolves global patterns of mushroom evolution.</title>
        <authorList>
            <person name="Varga T."/>
            <person name="Krizsan K."/>
            <person name="Foldi C."/>
            <person name="Dima B."/>
            <person name="Sanchez-Garcia M."/>
            <person name="Sanchez-Ramirez S."/>
            <person name="Szollosi G.J."/>
            <person name="Szarkandi J.G."/>
            <person name="Papp V."/>
            <person name="Albert L."/>
            <person name="Andreopoulos W."/>
            <person name="Angelini C."/>
            <person name="Antonin V."/>
            <person name="Barry K.W."/>
            <person name="Bougher N.L."/>
            <person name="Buchanan P."/>
            <person name="Buyck B."/>
            <person name="Bense V."/>
            <person name="Catcheside P."/>
            <person name="Chovatia M."/>
            <person name="Cooper J."/>
            <person name="Damon W."/>
            <person name="Desjardin D."/>
            <person name="Finy P."/>
            <person name="Geml J."/>
            <person name="Haridas S."/>
            <person name="Hughes K."/>
            <person name="Justo A."/>
            <person name="Karasinski D."/>
            <person name="Kautmanova I."/>
            <person name="Kiss B."/>
            <person name="Kocsube S."/>
            <person name="Kotiranta H."/>
            <person name="LaButti K.M."/>
            <person name="Lechner B.E."/>
            <person name="Liimatainen K."/>
            <person name="Lipzen A."/>
            <person name="Lukacs Z."/>
            <person name="Mihaltcheva S."/>
            <person name="Morgado L.N."/>
            <person name="Niskanen T."/>
            <person name="Noordeloos M.E."/>
            <person name="Ohm R.A."/>
            <person name="Ortiz-Santana B."/>
            <person name="Ovrebo C."/>
            <person name="Racz N."/>
            <person name="Riley R."/>
            <person name="Savchenko A."/>
            <person name="Shiryaev A."/>
            <person name="Soop K."/>
            <person name="Spirin V."/>
            <person name="Szebenyi C."/>
            <person name="Tomsovsky M."/>
            <person name="Tulloss R.E."/>
            <person name="Uehling J."/>
            <person name="Grigoriev I.V."/>
            <person name="Vagvolgyi C."/>
            <person name="Papp T."/>
            <person name="Martin F.M."/>
            <person name="Miettinen O."/>
            <person name="Hibbett D.S."/>
            <person name="Nagy L.G."/>
        </authorList>
    </citation>
    <scope>NUCLEOTIDE SEQUENCE [LARGE SCALE GENOMIC DNA]</scope>
    <source>
        <strain evidence="1 2">NL-1719</strain>
    </source>
</reference>
<accession>A0ACD3AM39</accession>
<organism evidence="1 2">
    <name type="scientific">Pluteus cervinus</name>
    <dbReference type="NCBI Taxonomy" id="181527"/>
    <lineage>
        <taxon>Eukaryota</taxon>
        <taxon>Fungi</taxon>
        <taxon>Dikarya</taxon>
        <taxon>Basidiomycota</taxon>
        <taxon>Agaricomycotina</taxon>
        <taxon>Agaricomycetes</taxon>
        <taxon>Agaricomycetidae</taxon>
        <taxon>Agaricales</taxon>
        <taxon>Pluteineae</taxon>
        <taxon>Pluteaceae</taxon>
        <taxon>Pluteus</taxon>
    </lineage>
</organism>
<sequence length="333" mass="38595">MDSVIDDVLLLMVKQFTSGDLLRFSRTSRQYQLFVSGYMNTKFSVARHLDRFFPGSVYHNFRELQARTGAVIFGSTAFNFFAGTEDHSCVLDVMIRLHSHGEMASWLLQHGYVIRERATITQHHDDPDSEDQLGPPNIAKYSNGESTIHVWIAYHNTLERVIGANLTCAMNFITANEAMSLYPHSTFHLYQSLRLRNNTTDTTDTFVENYTRLGWLVLDDIPPIDRAVTASDFYTDHDTTGLRYVGDGKCWSIPCVRESGVPENSMFRYMNSWCLEFNAEGAYTRFTVAQSDELRERYLLAWNSDLQQVFRRAMYWPRDDYVNHMLTQFFRAL</sequence>
<evidence type="ECO:0000313" key="2">
    <source>
        <dbReference type="Proteomes" id="UP000308600"/>
    </source>
</evidence>
<name>A0ACD3AM39_9AGAR</name>
<keyword evidence="2" id="KW-1185">Reference proteome</keyword>
<gene>
    <name evidence="1" type="ORF">BDN72DRAFT_899337</name>
</gene>
<proteinExistence type="predicted"/>
<dbReference type="EMBL" id="ML208388">
    <property type="protein sequence ID" value="TFK66983.1"/>
    <property type="molecule type" value="Genomic_DNA"/>
</dbReference>
<evidence type="ECO:0000313" key="1">
    <source>
        <dbReference type="EMBL" id="TFK66983.1"/>
    </source>
</evidence>
<protein>
    <submittedName>
        <fullName evidence="1">Uncharacterized protein</fullName>
    </submittedName>
</protein>